<evidence type="ECO:0000256" key="1">
    <source>
        <dbReference type="SAM" id="MobiDB-lite"/>
    </source>
</evidence>
<keyword evidence="3" id="KW-1185">Reference proteome</keyword>
<name>A0A9J6A4U2_SOLCO</name>
<reference evidence="2 3" key="1">
    <citation type="submission" date="2020-09" db="EMBL/GenBank/DDBJ databases">
        <title>De no assembly of potato wild relative species, Solanum commersonii.</title>
        <authorList>
            <person name="Cho K."/>
        </authorList>
    </citation>
    <scope>NUCLEOTIDE SEQUENCE [LARGE SCALE GENOMIC DNA]</scope>
    <source>
        <strain evidence="2">LZ3.2</strain>
        <tissue evidence="2">Leaf</tissue>
    </source>
</reference>
<protein>
    <submittedName>
        <fullName evidence="2">Uncharacterized protein</fullName>
    </submittedName>
</protein>
<feature type="compositionally biased region" description="Polar residues" evidence="1">
    <location>
        <begin position="48"/>
        <end position="65"/>
    </location>
</feature>
<gene>
    <name evidence="2" type="ORF">H5410_018935</name>
</gene>
<evidence type="ECO:0000313" key="3">
    <source>
        <dbReference type="Proteomes" id="UP000824120"/>
    </source>
</evidence>
<evidence type="ECO:0000313" key="2">
    <source>
        <dbReference type="EMBL" id="KAG5619111.1"/>
    </source>
</evidence>
<feature type="compositionally biased region" description="Basic residues" evidence="1">
    <location>
        <begin position="37"/>
        <end position="47"/>
    </location>
</feature>
<dbReference type="Proteomes" id="UP000824120">
    <property type="component" value="Chromosome 3"/>
</dbReference>
<dbReference type="EMBL" id="JACXVP010000003">
    <property type="protein sequence ID" value="KAG5619111.1"/>
    <property type="molecule type" value="Genomic_DNA"/>
</dbReference>
<dbReference type="AlphaFoldDB" id="A0A9J6A4U2"/>
<feature type="region of interest" description="Disordered" evidence="1">
    <location>
        <begin position="1"/>
        <end position="96"/>
    </location>
</feature>
<proteinExistence type="predicted"/>
<sequence length="96" mass="10633">MKQRKGKKATNVEVAQSSKPSTRRTTKKKESEVSTSKKGKNVVRHYGKTNNDDGATSESEITCTVASKFGGPRIAKKHTSDTSNYLTPRPHRSNLR</sequence>
<accession>A0A9J6A4U2</accession>
<comment type="caution">
    <text evidence="2">The sequence shown here is derived from an EMBL/GenBank/DDBJ whole genome shotgun (WGS) entry which is preliminary data.</text>
</comment>
<organism evidence="2 3">
    <name type="scientific">Solanum commersonii</name>
    <name type="common">Commerson's wild potato</name>
    <name type="synonym">Commerson's nightshade</name>
    <dbReference type="NCBI Taxonomy" id="4109"/>
    <lineage>
        <taxon>Eukaryota</taxon>
        <taxon>Viridiplantae</taxon>
        <taxon>Streptophyta</taxon>
        <taxon>Embryophyta</taxon>
        <taxon>Tracheophyta</taxon>
        <taxon>Spermatophyta</taxon>
        <taxon>Magnoliopsida</taxon>
        <taxon>eudicotyledons</taxon>
        <taxon>Gunneridae</taxon>
        <taxon>Pentapetalae</taxon>
        <taxon>asterids</taxon>
        <taxon>lamiids</taxon>
        <taxon>Solanales</taxon>
        <taxon>Solanaceae</taxon>
        <taxon>Solanoideae</taxon>
        <taxon>Solaneae</taxon>
        <taxon>Solanum</taxon>
    </lineage>
</organism>